<dbReference type="GO" id="GO:0006897">
    <property type="term" value="P:endocytosis"/>
    <property type="evidence" value="ECO:0007669"/>
    <property type="project" value="TreeGrafter"/>
</dbReference>
<dbReference type="InterPro" id="IPR000375">
    <property type="entry name" value="Dynamin_stalk"/>
</dbReference>
<dbReference type="GeneID" id="25258921"/>
<dbReference type="GO" id="GO:0016020">
    <property type="term" value="C:membrane"/>
    <property type="evidence" value="ECO:0007669"/>
    <property type="project" value="TreeGrafter"/>
</dbReference>
<dbReference type="GO" id="GO:0000266">
    <property type="term" value="P:mitochondrial fission"/>
    <property type="evidence" value="ECO:0007669"/>
    <property type="project" value="TreeGrafter"/>
</dbReference>
<reference evidence="5 6" key="1">
    <citation type="submission" date="2014-04" db="EMBL/GenBank/DDBJ databases">
        <title>A new species of microsporidia sheds light on the evolution of extreme parasitism.</title>
        <authorList>
            <person name="Haag K.L."/>
            <person name="James T.Y."/>
            <person name="Larsson R."/>
            <person name="Schaer T.M."/>
            <person name="Refardt D."/>
            <person name="Pombert J.-F."/>
            <person name="Ebert D."/>
        </authorList>
    </citation>
    <scope>NUCLEOTIDE SEQUENCE [LARGE SCALE GENOMIC DNA]</scope>
    <source>
        <strain evidence="5 6">UGP3</strain>
        <tissue evidence="5">Spores</tissue>
    </source>
</reference>
<dbReference type="EMBL" id="JMKJ01000111">
    <property type="protein sequence ID" value="KGG52182.1"/>
    <property type="molecule type" value="Genomic_DNA"/>
</dbReference>
<dbReference type="AlphaFoldDB" id="A0A098VT55"/>
<dbReference type="GO" id="GO:0005525">
    <property type="term" value="F:GTP binding"/>
    <property type="evidence" value="ECO:0007669"/>
    <property type="project" value="UniProtKB-KW"/>
</dbReference>
<dbReference type="GO" id="GO:0008017">
    <property type="term" value="F:microtubule binding"/>
    <property type="evidence" value="ECO:0007669"/>
    <property type="project" value="TreeGrafter"/>
</dbReference>
<keyword evidence="6" id="KW-1185">Reference proteome</keyword>
<evidence type="ECO:0000313" key="5">
    <source>
        <dbReference type="EMBL" id="KGG52182.1"/>
    </source>
</evidence>
<dbReference type="InterPro" id="IPR001401">
    <property type="entry name" value="Dynamin_GTPase"/>
</dbReference>
<dbReference type="VEuPathDB" id="MicrosporidiaDB:DI09_1p320"/>
<dbReference type="InterPro" id="IPR027417">
    <property type="entry name" value="P-loop_NTPase"/>
</dbReference>
<dbReference type="SUPFAM" id="SSF52540">
    <property type="entry name" value="P-loop containing nucleoside triphosphate hydrolases"/>
    <property type="match status" value="1"/>
</dbReference>
<keyword evidence="2 3" id="KW-0342">GTP-binding</keyword>
<dbReference type="HOGENOM" id="CLU_008964_3_0_1"/>
<dbReference type="GO" id="GO:0005737">
    <property type="term" value="C:cytoplasm"/>
    <property type="evidence" value="ECO:0007669"/>
    <property type="project" value="TreeGrafter"/>
</dbReference>
<comment type="similarity">
    <text evidence="3">Belongs to the TRAFAC class dynamin-like GTPase superfamily. Dynamin/Fzo/YdjA family.</text>
</comment>
<dbReference type="OrthoDB" id="5061070at2759"/>
<evidence type="ECO:0000256" key="1">
    <source>
        <dbReference type="ARBA" id="ARBA00022741"/>
    </source>
</evidence>
<sequence>MRHQLIEVINRLHAVFASTPTFGSDLEIPQIIAIGSQSSGKSSILENIVGFEFLPRGTDVVTRCPIVLQLHNVDDAVTFGEFSHLPNRRFENFSAIKSEIISRTKVLAGENKGISRVGWLRCFLITFVPNLSLVDLPGITKIPVGSQPRDIENMIREIILSYARKPSSLLLAIIPANIDIVNSEALKFVSEIDPAGQRTLGVLSKIDLMDQGTNALDILLNRGPVRLALGFVGVVCRSQKAINEGTSIQQSLENEEKFFSSHPIYKYACAYRLFYLQIQPQHQMRHRVNLTCAFKHIAAAYSGQHSDTEVANYGPTIEHTERVEGH</sequence>
<dbReference type="CDD" id="cd08771">
    <property type="entry name" value="DLP_1"/>
    <property type="match status" value="1"/>
</dbReference>
<dbReference type="InterPro" id="IPR019762">
    <property type="entry name" value="Dynamin_GTPase_CS"/>
</dbReference>
<dbReference type="InterPro" id="IPR045063">
    <property type="entry name" value="Dynamin_N"/>
</dbReference>
<evidence type="ECO:0000259" key="4">
    <source>
        <dbReference type="PROSITE" id="PS51718"/>
    </source>
</evidence>
<comment type="caution">
    <text evidence="5">The sequence shown here is derived from an EMBL/GenBank/DDBJ whole genome shotgun (WGS) entry which is preliminary data.</text>
</comment>
<dbReference type="PANTHER" id="PTHR11566">
    <property type="entry name" value="DYNAMIN"/>
    <property type="match status" value="1"/>
</dbReference>
<evidence type="ECO:0000256" key="3">
    <source>
        <dbReference type="RuleBase" id="RU003932"/>
    </source>
</evidence>
<protein>
    <submittedName>
        <fullName evidence="5">Dynamin-like protein</fullName>
    </submittedName>
</protein>
<dbReference type="SMART" id="SM00053">
    <property type="entry name" value="DYNc"/>
    <property type="match status" value="1"/>
</dbReference>
<dbReference type="Proteomes" id="UP000029725">
    <property type="component" value="Unassembled WGS sequence"/>
</dbReference>
<dbReference type="Pfam" id="PF00350">
    <property type="entry name" value="Dynamin_N"/>
    <property type="match status" value="1"/>
</dbReference>
<dbReference type="PANTHER" id="PTHR11566:SF21">
    <property type="entry name" value="DYNAMIN RELATED PROTEIN 1, ISOFORM A"/>
    <property type="match status" value="1"/>
</dbReference>
<gene>
    <name evidence="5" type="ORF">DI09_1p320</name>
</gene>
<feature type="domain" description="Dynamin-type G" evidence="4">
    <location>
        <begin position="25"/>
        <end position="291"/>
    </location>
</feature>
<dbReference type="GO" id="GO:0016559">
    <property type="term" value="P:peroxisome fission"/>
    <property type="evidence" value="ECO:0007669"/>
    <property type="project" value="TreeGrafter"/>
</dbReference>
<name>A0A098VT55_9MICR</name>
<dbReference type="GO" id="GO:0005874">
    <property type="term" value="C:microtubule"/>
    <property type="evidence" value="ECO:0007669"/>
    <property type="project" value="TreeGrafter"/>
</dbReference>
<dbReference type="RefSeq" id="XP_013238609.1">
    <property type="nucleotide sequence ID" value="XM_013383155.1"/>
</dbReference>
<dbReference type="InterPro" id="IPR022812">
    <property type="entry name" value="Dynamin"/>
</dbReference>
<keyword evidence="1 3" id="KW-0547">Nucleotide-binding</keyword>
<dbReference type="GO" id="GO:0048312">
    <property type="term" value="P:intracellular distribution of mitochondria"/>
    <property type="evidence" value="ECO:0007669"/>
    <property type="project" value="TreeGrafter"/>
</dbReference>
<dbReference type="PROSITE" id="PS51718">
    <property type="entry name" value="G_DYNAMIN_2"/>
    <property type="match status" value="1"/>
</dbReference>
<dbReference type="InterPro" id="IPR030381">
    <property type="entry name" value="G_DYNAMIN_dom"/>
</dbReference>
<proteinExistence type="inferred from homology"/>
<evidence type="ECO:0000313" key="6">
    <source>
        <dbReference type="Proteomes" id="UP000029725"/>
    </source>
</evidence>
<dbReference type="Gene3D" id="3.40.50.300">
    <property type="entry name" value="P-loop containing nucleotide triphosphate hydrolases"/>
    <property type="match status" value="1"/>
</dbReference>
<accession>A0A098VT55</accession>
<organism evidence="5 6">
    <name type="scientific">Mitosporidium daphniae</name>
    <dbReference type="NCBI Taxonomy" id="1485682"/>
    <lineage>
        <taxon>Eukaryota</taxon>
        <taxon>Fungi</taxon>
        <taxon>Fungi incertae sedis</taxon>
        <taxon>Microsporidia</taxon>
        <taxon>Mitosporidium</taxon>
    </lineage>
</organism>
<dbReference type="Pfam" id="PF01031">
    <property type="entry name" value="Dynamin_M"/>
    <property type="match status" value="1"/>
</dbReference>
<dbReference type="GO" id="GO:0003924">
    <property type="term" value="F:GTPase activity"/>
    <property type="evidence" value="ECO:0007669"/>
    <property type="project" value="InterPro"/>
</dbReference>
<evidence type="ECO:0000256" key="2">
    <source>
        <dbReference type="ARBA" id="ARBA00023134"/>
    </source>
</evidence>
<dbReference type="PROSITE" id="PS00410">
    <property type="entry name" value="G_DYNAMIN_1"/>
    <property type="match status" value="1"/>
</dbReference>
<dbReference type="PRINTS" id="PR00195">
    <property type="entry name" value="DYNAMIN"/>
</dbReference>